<dbReference type="EMBL" id="JABWMH010000003">
    <property type="protein sequence ID" value="NVD28301.1"/>
    <property type="molecule type" value="Genomic_DNA"/>
</dbReference>
<feature type="transmembrane region" description="Helical" evidence="1">
    <location>
        <begin position="12"/>
        <end position="33"/>
    </location>
</feature>
<reference evidence="2 3" key="1">
    <citation type="submission" date="2020-06" db="EMBL/GenBank/DDBJ databases">
        <authorList>
            <person name="Kim S.-J."/>
            <person name="Park S.-J."/>
        </authorList>
    </citation>
    <scope>NUCLEOTIDE SEQUENCE [LARGE SCALE GENOMIC DNA]</scope>
    <source>
        <strain evidence="2 3">SW-151</strain>
    </source>
</reference>
<keyword evidence="1" id="KW-1133">Transmembrane helix</keyword>
<feature type="transmembrane region" description="Helical" evidence="1">
    <location>
        <begin position="169"/>
        <end position="189"/>
    </location>
</feature>
<name>A0ABX2N408_9SPHN</name>
<sequence length="199" mass="22746">MTKSKTAKIDILVLLLIGLMLTYSAAIFLSAYLSGTDMGAWVWERHQNLFSWYSRPLFIIPAAYYAYRRKVWHVLGFMLLLATSLFWFAAPATTDPAIRDYLQWEADLFLSNNSSFPLLALILAVLIFLFLLFYAFWQRNPWLGLLVINVGTILKIVVSLVFGESAGEAAIVPSLSSLLVINLFAYFLYRRFRQSRKPG</sequence>
<dbReference type="Proteomes" id="UP000652427">
    <property type="component" value="Unassembled WGS sequence"/>
</dbReference>
<dbReference type="RefSeq" id="WP_176279819.1">
    <property type="nucleotide sequence ID" value="NZ_JABWMH010000003.1"/>
</dbReference>
<proteinExistence type="predicted"/>
<keyword evidence="1" id="KW-0472">Membrane</keyword>
<feature type="transmembrane region" description="Helical" evidence="1">
    <location>
        <begin position="74"/>
        <end position="94"/>
    </location>
</feature>
<evidence type="ECO:0000256" key="1">
    <source>
        <dbReference type="SAM" id="Phobius"/>
    </source>
</evidence>
<feature type="transmembrane region" description="Helical" evidence="1">
    <location>
        <begin position="49"/>
        <end position="67"/>
    </location>
</feature>
<organism evidence="2 3">
    <name type="scientific">Parasphingorhabdus flavimaris</name>
    <dbReference type="NCBI Taxonomy" id="266812"/>
    <lineage>
        <taxon>Bacteria</taxon>
        <taxon>Pseudomonadati</taxon>
        <taxon>Pseudomonadota</taxon>
        <taxon>Alphaproteobacteria</taxon>
        <taxon>Sphingomonadales</taxon>
        <taxon>Sphingomonadaceae</taxon>
        <taxon>Parasphingorhabdus</taxon>
    </lineage>
</organism>
<protein>
    <submittedName>
        <fullName evidence="2">Uncharacterized protein</fullName>
    </submittedName>
</protein>
<feature type="transmembrane region" description="Helical" evidence="1">
    <location>
        <begin position="114"/>
        <end position="136"/>
    </location>
</feature>
<feature type="transmembrane region" description="Helical" evidence="1">
    <location>
        <begin position="143"/>
        <end position="163"/>
    </location>
</feature>
<evidence type="ECO:0000313" key="3">
    <source>
        <dbReference type="Proteomes" id="UP000652427"/>
    </source>
</evidence>
<evidence type="ECO:0000313" key="2">
    <source>
        <dbReference type="EMBL" id="NVD28301.1"/>
    </source>
</evidence>
<comment type="caution">
    <text evidence="2">The sequence shown here is derived from an EMBL/GenBank/DDBJ whole genome shotgun (WGS) entry which is preliminary data.</text>
</comment>
<keyword evidence="1" id="KW-0812">Transmembrane</keyword>
<gene>
    <name evidence="2" type="ORF">HUO14_10335</name>
</gene>
<keyword evidence="3" id="KW-1185">Reference proteome</keyword>
<accession>A0ABX2N408</accession>